<comment type="caution">
    <text evidence="1">The sequence shown here is derived from an EMBL/GenBank/DDBJ whole genome shotgun (WGS) entry which is preliminary data.</text>
</comment>
<sequence>MQGYICGIADNSRIDYCPICGEALGTNAYYGDGTAVCDECGFHFAVIECEEEENGIS</sequence>
<protein>
    <submittedName>
        <fullName evidence="1">Uncharacterized protein</fullName>
    </submittedName>
</protein>
<reference evidence="1 2" key="1">
    <citation type="submission" date="2007-10" db="EMBL/GenBank/DDBJ databases">
        <title>Draft genome sequence of Dorea formicigenerans(ATCC 27755).</title>
        <authorList>
            <person name="Sudarsanam P."/>
            <person name="Ley R."/>
            <person name="Guruge J."/>
            <person name="Turnbaugh P.J."/>
            <person name="Mahowald M."/>
            <person name="Liep D."/>
            <person name="Gordon J."/>
        </authorList>
    </citation>
    <scope>NUCLEOTIDE SEQUENCE [LARGE SCALE GENOMIC DNA]</scope>
    <source>
        <strain evidence="1 2">ATCC 27755</strain>
    </source>
</reference>
<evidence type="ECO:0000313" key="1">
    <source>
        <dbReference type="EMBL" id="EDR47616.1"/>
    </source>
</evidence>
<accession>B0G4G4</accession>
<dbReference type="EMBL" id="AAXA02000011">
    <property type="protein sequence ID" value="EDR47616.1"/>
    <property type="molecule type" value="Genomic_DNA"/>
</dbReference>
<dbReference type="AlphaFoldDB" id="B0G4G4"/>
<dbReference type="GeneID" id="92863019"/>
<dbReference type="STRING" id="411461.DORFOR_01151"/>
<name>B0G4G4_9FIRM</name>
<dbReference type="PaxDb" id="411461-DORFOR_01151"/>
<dbReference type="Proteomes" id="UP000005359">
    <property type="component" value="Unassembled WGS sequence"/>
</dbReference>
<proteinExistence type="predicted"/>
<organism evidence="1 2">
    <name type="scientific">Dorea formicigenerans ATCC 27755</name>
    <dbReference type="NCBI Taxonomy" id="411461"/>
    <lineage>
        <taxon>Bacteria</taxon>
        <taxon>Bacillati</taxon>
        <taxon>Bacillota</taxon>
        <taxon>Clostridia</taxon>
        <taxon>Lachnospirales</taxon>
        <taxon>Lachnospiraceae</taxon>
        <taxon>Dorea</taxon>
    </lineage>
</organism>
<reference evidence="1 2" key="2">
    <citation type="submission" date="2007-10" db="EMBL/GenBank/DDBJ databases">
        <authorList>
            <person name="Fulton L."/>
            <person name="Clifton S."/>
            <person name="Fulton B."/>
            <person name="Xu J."/>
            <person name="Minx P."/>
            <person name="Pepin K.H."/>
            <person name="Johnson M."/>
            <person name="Thiruvilangam P."/>
            <person name="Bhonagiri V."/>
            <person name="Nash W.E."/>
            <person name="Wang C."/>
            <person name="Mardis E.R."/>
            <person name="Wilson R.K."/>
        </authorList>
    </citation>
    <scope>NUCLEOTIDE SEQUENCE [LARGE SCALE GENOMIC DNA]</scope>
    <source>
        <strain evidence="1 2">ATCC 27755</strain>
    </source>
</reference>
<evidence type="ECO:0000313" key="2">
    <source>
        <dbReference type="Proteomes" id="UP000005359"/>
    </source>
</evidence>
<dbReference type="RefSeq" id="WP_005332009.1">
    <property type="nucleotide sequence ID" value="NZ_AAXA02000011.1"/>
</dbReference>
<gene>
    <name evidence="1" type="ORF">DORFOR_01151</name>
</gene>